<evidence type="ECO:0000313" key="2">
    <source>
        <dbReference type="Proteomes" id="UP000299102"/>
    </source>
</evidence>
<comment type="caution">
    <text evidence="1">The sequence shown here is derived from an EMBL/GenBank/DDBJ whole genome shotgun (WGS) entry which is preliminary data.</text>
</comment>
<proteinExistence type="predicted"/>
<accession>A0A4C1XHJ7</accession>
<keyword evidence="2" id="KW-1185">Reference proteome</keyword>
<dbReference type="AlphaFoldDB" id="A0A4C1XHJ7"/>
<gene>
    <name evidence="1" type="ORF">EVAR_51889_1</name>
</gene>
<dbReference type="Proteomes" id="UP000299102">
    <property type="component" value="Unassembled WGS sequence"/>
</dbReference>
<dbReference type="EMBL" id="BGZK01000846">
    <property type="protein sequence ID" value="GBP62643.1"/>
    <property type="molecule type" value="Genomic_DNA"/>
</dbReference>
<protein>
    <submittedName>
        <fullName evidence="1">Uncharacterized protein</fullName>
    </submittedName>
</protein>
<organism evidence="1 2">
    <name type="scientific">Eumeta variegata</name>
    <name type="common">Bagworm moth</name>
    <name type="synonym">Eumeta japonica</name>
    <dbReference type="NCBI Taxonomy" id="151549"/>
    <lineage>
        <taxon>Eukaryota</taxon>
        <taxon>Metazoa</taxon>
        <taxon>Ecdysozoa</taxon>
        <taxon>Arthropoda</taxon>
        <taxon>Hexapoda</taxon>
        <taxon>Insecta</taxon>
        <taxon>Pterygota</taxon>
        <taxon>Neoptera</taxon>
        <taxon>Endopterygota</taxon>
        <taxon>Lepidoptera</taxon>
        <taxon>Glossata</taxon>
        <taxon>Ditrysia</taxon>
        <taxon>Tineoidea</taxon>
        <taxon>Psychidae</taxon>
        <taxon>Oiketicinae</taxon>
        <taxon>Eumeta</taxon>
    </lineage>
</organism>
<evidence type="ECO:0000313" key="1">
    <source>
        <dbReference type="EMBL" id="GBP62643.1"/>
    </source>
</evidence>
<name>A0A4C1XHJ7_EUMVA</name>
<sequence length="107" mass="11985">MPLLDFQHQVIFTSGFRSEVQLGGRARPGRIASRRTRIIRDGAGSRAPSARRGAINQSNYTILRPLVELRPSTFFPFDRGVLLPRWRGAGRRPLETDVTNAVILAET</sequence>
<reference evidence="1 2" key="1">
    <citation type="journal article" date="2019" name="Commun. Biol.">
        <title>The bagworm genome reveals a unique fibroin gene that provides high tensile strength.</title>
        <authorList>
            <person name="Kono N."/>
            <person name="Nakamura H."/>
            <person name="Ohtoshi R."/>
            <person name="Tomita M."/>
            <person name="Numata K."/>
            <person name="Arakawa K."/>
        </authorList>
    </citation>
    <scope>NUCLEOTIDE SEQUENCE [LARGE SCALE GENOMIC DNA]</scope>
</reference>